<dbReference type="Gene3D" id="4.10.280.110">
    <property type="entry name" value="Pre-mRNA processing factor 4 domain"/>
    <property type="match status" value="1"/>
</dbReference>
<organism evidence="10 11">
    <name type="scientific">Psylliodes chrysocephalus</name>
    <dbReference type="NCBI Taxonomy" id="3402493"/>
    <lineage>
        <taxon>Eukaryota</taxon>
        <taxon>Metazoa</taxon>
        <taxon>Ecdysozoa</taxon>
        <taxon>Arthropoda</taxon>
        <taxon>Hexapoda</taxon>
        <taxon>Insecta</taxon>
        <taxon>Pterygota</taxon>
        <taxon>Neoptera</taxon>
        <taxon>Endopterygota</taxon>
        <taxon>Coleoptera</taxon>
        <taxon>Polyphaga</taxon>
        <taxon>Cucujiformia</taxon>
        <taxon>Chrysomeloidea</taxon>
        <taxon>Chrysomelidae</taxon>
        <taxon>Galerucinae</taxon>
        <taxon>Alticini</taxon>
        <taxon>Psylliodes</taxon>
    </lineage>
</organism>
<dbReference type="OrthoDB" id="10261918at2759"/>
<dbReference type="SUPFAM" id="SSF158230">
    <property type="entry name" value="PRP4-like"/>
    <property type="match status" value="1"/>
</dbReference>
<comment type="subcellular location">
    <subcellularLocation>
        <location evidence="1">Nucleus speckle</location>
    </subcellularLocation>
</comment>
<evidence type="ECO:0000256" key="5">
    <source>
        <dbReference type="ARBA" id="ARBA00022728"/>
    </source>
</evidence>
<evidence type="ECO:0000256" key="2">
    <source>
        <dbReference type="ARBA" id="ARBA00008137"/>
    </source>
</evidence>
<dbReference type="SUPFAM" id="SSF47938">
    <property type="entry name" value="Functional domain of the splicing factor Prp18"/>
    <property type="match status" value="1"/>
</dbReference>
<dbReference type="PANTHER" id="PTHR13007:SF19">
    <property type="entry name" value="PRE-MRNA-SPLICING FACTOR 18"/>
    <property type="match status" value="1"/>
</dbReference>
<dbReference type="FunFam" id="4.10.280.110:FF:000001">
    <property type="entry name" value="pre-mRNA-splicing factor 18 isoform X2"/>
    <property type="match status" value="1"/>
</dbReference>
<dbReference type="EMBL" id="OV651816">
    <property type="protein sequence ID" value="CAH1109541.1"/>
    <property type="molecule type" value="Genomic_DNA"/>
</dbReference>
<dbReference type="Pfam" id="PF02840">
    <property type="entry name" value="Prp18"/>
    <property type="match status" value="1"/>
</dbReference>
<dbReference type="InterPro" id="IPR039979">
    <property type="entry name" value="PRPF18"/>
</dbReference>
<dbReference type="GO" id="GO:0016607">
    <property type="term" value="C:nuclear speck"/>
    <property type="evidence" value="ECO:0007669"/>
    <property type="project" value="UniProtKB-SubCell"/>
</dbReference>
<evidence type="ECO:0000259" key="9">
    <source>
        <dbReference type="SMART" id="SM00500"/>
    </source>
</evidence>
<dbReference type="InterPro" id="IPR014906">
    <property type="entry name" value="PRP4-like"/>
</dbReference>
<dbReference type="Pfam" id="PF08799">
    <property type="entry name" value="PRP4"/>
    <property type="match status" value="1"/>
</dbReference>
<dbReference type="InterPro" id="IPR004098">
    <property type="entry name" value="Prp18"/>
</dbReference>
<evidence type="ECO:0000256" key="4">
    <source>
        <dbReference type="ARBA" id="ARBA00022664"/>
    </source>
</evidence>
<evidence type="ECO:0000256" key="3">
    <source>
        <dbReference type="ARBA" id="ARBA00018242"/>
    </source>
</evidence>
<proteinExistence type="inferred from homology"/>
<dbReference type="Gene3D" id="1.20.940.10">
    <property type="entry name" value="Functional domain of the splicing factor Prp18"/>
    <property type="match status" value="1"/>
</dbReference>
<dbReference type="GO" id="GO:0046540">
    <property type="term" value="C:U4/U6 x U5 tri-snRNP complex"/>
    <property type="evidence" value="ECO:0007669"/>
    <property type="project" value="TreeGrafter"/>
</dbReference>
<gene>
    <name evidence="10" type="ORF">PSYICH_LOCUS9889</name>
</gene>
<evidence type="ECO:0000313" key="10">
    <source>
        <dbReference type="EMBL" id="CAH1109541.1"/>
    </source>
</evidence>
<evidence type="ECO:0000313" key="11">
    <source>
        <dbReference type="Proteomes" id="UP001153636"/>
    </source>
</evidence>
<dbReference type="AlphaFoldDB" id="A0A9P0D462"/>
<dbReference type="FunFam" id="1.20.940.10:FF:000002">
    <property type="entry name" value="Pre-mRNA processing factor 18"/>
    <property type="match status" value="1"/>
</dbReference>
<dbReference type="Proteomes" id="UP001153636">
    <property type="component" value="Chromosome 4"/>
</dbReference>
<protein>
    <recommendedName>
        <fullName evidence="3">Pre-mRNA-splicing factor 18</fullName>
    </recommendedName>
    <alternativeName>
        <fullName evidence="8">PRP18 homolog</fullName>
    </alternativeName>
</protein>
<evidence type="ECO:0000256" key="6">
    <source>
        <dbReference type="ARBA" id="ARBA00023187"/>
    </source>
</evidence>
<feature type="domain" description="Pre-mRNA processing factor 4 (PRP4)-like" evidence="9">
    <location>
        <begin position="72"/>
        <end position="122"/>
    </location>
</feature>
<evidence type="ECO:0000256" key="7">
    <source>
        <dbReference type="ARBA" id="ARBA00023242"/>
    </source>
</evidence>
<dbReference type="GO" id="GO:0005682">
    <property type="term" value="C:U5 snRNP"/>
    <property type="evidence" value="ECO:0007669"/>
    <property type="project" value="TreeGrafter"/>
</dbReference>
<dbReference type="GO" id="GO:0071021">
    <property type="term" value="C:U2-type post-spliceosomal complex"/>
    <property type="evidence" value="ECO:0007669"/>
    <property type="project" value="TreeGrafter"/>
</dbReference>
<keyword evidence="5" id="KW-0747">Spliceosome</keyword>
<dbReference type="GO" id="GO:0000350">
    <property type="term" value="P:generation of catalytic spliceosome for second transesterification step"/>
    <property type="evidence" value="ECO:0007669"/>
    <property type="project" value="TreeGrafter"/>
</dbReference>
<evidence type="ECO:0000256" key="1">
    <source>
        <dbReference type="ARBA" id="ARBA00004324"/>
    </source>
</evidence>
<reference evidence="10" key="1">
    <citation type="submission" date="2022-01" db="EMBL/GenBank/DDBJ databases">
        <authorList>
            <person name="King R."/>
        </authorList>
    </citation>
    <scope>NUCLEOTIDE SEQUENCE</scope>
</reference>
<keyword evidence="7" id="KW-0539">Nucleus</keyword>
<sequence length="341" mass="39570">MDILKAEIARKRKSLEEKELLGTDKKYFKRGELMAKEQEEYRKKYYAQNEASKNSSTVKGEEVESNVQHSILPRQEVITRLRDRTEPILLFGESETDAFNRLRKCELLEPEVNKGFRNDFQEAMDQVDQAYLIDLLKDSEASKSTEKVVKPQEEPTIEYEQIQEMAKSMGRGNREHDMTVIVHFIQLISKKWNEQLRARSKVEKAVTRGKLQGATYAQTQEYLKPLLRKLKNFSLPEDISDSLTEIVVHLLERNYLKASVAFLQMAIGNAPWPIGVTMVGIHARTGREKIFSKNVAHVMNDETQRKYIQALKRLMTKCQEFYPTDPSRCVEYQKPEPSTCS</sequence>
<name>A0A9P0D462_9CUCU</name>
<keyword evidence="6" id="KW-0508">mRNA splicing</keyword>
<dbReference type="PANTHER" id="PTHR13007">
    <property type="entry name" value="PRE-MRNA SPLICING FACTOR-RELATED"/>
    <property type="match status" value="1"/>
</dbReference>
<accession>A0A9P0D462</accession>
<keyword evidence="4" id="KW-0507">mRNA processing</keyword>
<comment type="similarity">
    <text evidence="2">Belongs to the PRP18 family.</text>
</comment>
<keyword evidence="11" id="KW-1185">Reference proteome</keyword>
<dbReference type="InterPro" id="IPR036285">
    <property type="entry name" value="PRP4-like_sf"/>
</dbReference>
<dbReference type="SMART" id="SM00500">
    <property type="entry name" value="SFM"/>
    <property type="match status" value="1"/>
</dbReference>
<evidence type="ECO:0000256" key="8">
    <source>
        <dbReference type="ARBA" id="ARBA00031388"/>
    </source>
</evidence>